<name>A0A7S2TG64_9EUKA</name>
<accession>A0A7S2TG64</accession>
<sequence>MFIKWFFEGNDESSSHARRDNFSYGLECTHGLEEVGLDKNRRWEFVAALEKEAAKKALKTRDGKKYKLTLNTANSVKCSANKYQDEKFSLATEERDLQASP</sequence>
<proteinExistence type="predicted"/>
<evidence type="ECO:0000313" key="1">
    <source>
        <dbReference type="EMBL" id="CAD9746839.1"/>
    </source>
</evidence>
<reference evidence="1" key="1">
    <citation type="submission" date="2021-01" db="EMBL/GenBank/DDBJ databases">
        <authorList>
            <person name="Corre E."/>
            <person name="Pelletier E."/>
            <person name="Niang G."/>
            <person name="Scheremetjew M."/>
            <person name="Finn R."/>
            <person name="Kale V."/>
            <person name="Holt S."/>
            <person name="Cochrane G."/>
            <person name="Meng A."/>
            <person name="Brown T."/>
            <person name="Cohen L."/>
        </authorList>
    </citation>
    <scope>NUCLEOTIDE SEQUENCE</scope>
    <source>
        <strain evidence="1">CCMP622</strain>
    </source>
</reference>
<protein>
    <submittedName>
        <fullName evidence="1">Uncharacterized protein</fullName>
    </submittedName>
</protein>
<dbReference type="AlphaFoldDB" id="A0A7S2TG64"/>
<organism evidence="1">
    <name type="scientific">Lotharella oceanica</name>
    <dbReference type="NCBI Taxonomy" id="641309"/>
    <lineage>
        <taxon>Eukaryota</taxon>
        <taxon>Sar</taxon>
        <taxon>Rhizaria</taxon>
        <taxon>Cercozoa</taxon>
        <taxon>Chlorarachniophyceae</taxon>
        <taxon>Lotharella</taxon>
    </lineage>
</organism>
<gene>
    <name evidence="1" type="ORF">LSP00402_LOCUS1488</name>
</gene>
<dbReference type="EMBL" id="HBHP01002279">
    <property type="protein sequence ID" value="CAD9746839.1"/>
    <property type="molecule type" value="Transcribed_RNA"/>
</dbReference>